<accession>A0A242NVW7</accession>
<dbReference type="InterPro" id="IPR003439">
    <property type="entry name" value="ABC_transporter-like_ATP-bd"/>
</dbReference>
<proteinExistence type="predicted"/>
<evidence type="ECO:0000256" key="3">
    <source>
        <dbReference type="ARBA" id="ARBA00022692"/>
    </source>
</evidence>
<dbReference type="InterPro" id="IPR003593">
    <property type="entry name" value="AAA+_ATPase"/>
</dbReference>
<feature type="transmembrane region" description="Helical" evidence="8">
    <location>
        <begin position="171"/>
        <end position="188"/>
    </location>
</feature>
<dbReference type="InterPro" id="IPR011527">
    <property type="entry name" value="ABC1_TM_dom"/>
</dbReference>
<dbReference type="EMBL" id="NASK01000082">
    <property type="protein sequence ID" value="OTQ51031.1"/>
    <property type="molecule type" value="Genomic_DNA"/>
</dbReference>
<keyword evidence="2" id="KW-0813">Transport</keyword>
<feature type="transmembrane region" description="Helical" evidence="8">
    <location>
        <begin position="257"/>
        <end position="278"/>
    </location>
</feature>
<dbReference type="PANTHER" id="PTHR43394">
    <property type="entry name" value="ATP-DEPENDENT PERMEASE MDL1, MITOCHONDRIAL"/>
    <property type="match status" value="1"/>
</dbReference>
<evidence type="ECO:0000313" key="12">
    <source>
        <dbReference type="Proteomes" id="UP000194968"/>
    </source>
</evidence>
<evidence type="ECO:0000256" key="1">
    <source>
        <dbReference type="ARBA" id="ARBA00004651"/>
    </source>
</evidence>
<dbReference type="GO" id="GO:0015421">
    <property type="term" value="F:ABC-type oligopeptide transporter activity"/>
    <property type="evidence" value="ECO:0007669"/>
    <property type="project" value="TreeGrafter"/>
</dbReference>
<feature type="domain" description="ABC transporter" evidence="9">
    <location>
        <begin position="348"/>
        <end position="589"/>
    </location>
</feature>
<dbReference type="GO" id="GO:0005524">
    <property type="term" value="F:ATP binding"/>
    <property type="evidence" value="ECO:0007669"/>
    <property type="project" value="UniProtKB-KW"/>
</dbReference>
<sequence>MKTCNNNPTSRLWQLAFRYKILIILSCLFSILSVATAFIPFISVYYIVYEIIISLTNNTTLNNELIIDYGWVAFIAAASSIFLNFVALCLSHIAAFKTLYHLKYNFIRYLSCLPLGFYTKHSSGELRKIVDDDIEKIEIFIAHQLPDMIGSFATPIIIFIILAIFDWRLGLATLVPIILAYIVLKSGYRRKEIKNNMQEFQTRLIDMSNASVEYIRGITVVKAFNQTFFSFKRFYESIKAYQQYCLKFIDCFKYHMALFLLILNNIYLFIIPVMILLLGTTENYANFILSSIFYLIFSLALPAPFFKLLYVSQGFQRAVKSVENMDNVLNIKSLAEPESGLEVDNYDICFNDVTFSYNENKDNDSLESNALNHISFTAKQGTTTALVGLSGSGKSTISLLIPRFFDPREGSITIGGIDIKQMSSEYLLSLVSFVFQDVFLFKQTILDNIKIGKPDADLDEVIAASKAAQCHDFIEKLPDGYQSVIGSKGLHLSGGEMQRLAIARALLKNSPILILDEATSFADPENEYKIQLALKVLMEGKTVIMIAHRLSTIKDADQIVVLDKGSIVEKGTHQQLIDKQNTYYKMWQYYRQTLDWQMDQPKSAKNCHSDHSCHNDGVAHV</sequence>
<dbReference type="PROSITE" id="PS50893">
    <property type="entry name" value="ABC_TRANSPORTER_2"/>
    <property type="match status" value="1"/>
</dbReference>
<evidence type="ECO:0000259" key="9">
    <source>
        <dbReference type="PROSITE" id="PS50893"/>
    </source>
</evidence>
<reference evidence="11 12" key="1">
    <citation type="submission" date="2017-03" db="EMBL/GenBank/DDBJ databases">
        <title>Comparative genomics of honeybee gut symbionts reveal geographically distinct and subgroup specific antibiotic resistance.</title>
        <authorList>
            <person name="Ludvigsen J."/>
            <person name="Porcellato D."/>
            <person name="Labee-Lund T.M."/>
            <person name="Amdam G.V."/>
            <person name="Rudi K."/>
        </authorList>
    </citation>
    <scope>NUCLEOTIDE SEQUENCE [LARGE SCALE GENOMIC DNA]</scope>
    <source>
        <strain evidence="11 12">A-4-12</strain>
    </source>
</reference>
<keyword evidence="4" id="KW-0547">Nucleotide-binding</keyword>
<keyword evidence="5" id="KW-0067">ATP-binding</keyword>
<evidence type="ECO:0000256" key="4">
    <source>
        <dbReference type="ARBA" id="ARBA00022741"/>
    </source>
</evidence>
<dbReference type="FunFam" id="3.40.50.300:FF:000287">
    <property type="entry name" value="Multidrug ABC transporter ATP-binding protein"/>
    <property type="match status" value="1"/>
</dbReference>
<evidence type="ECO:0000256" key="2">
    <source>
        <dbReference type="ARBA" id="ARBA00022448"/>
    </source>
</evidence>
<dbReference type="Proteomes" id="UP000194968">
    <property type="component" value="Unassembled WGS sequence"/>
</dbReference>
<evidence type="ECO:0000256" key="5">
    <source>
        <dbReference type="ARBA" id="ARBA00022840"/>
    </source>
</evidence>
<feature type="transmembrane region" description="Helical" evidence="8">
    <location>
        <begin position="21"/>
        <end position="49"/>
    </location>
</feature>
<organism evidence="11 12">
    <name type="scientific">Gilliamella apis</name>
    <dbReference type="NCBI Taxonomy" id="1970738"/>
    <lineage>
        <taxon>Bacteria</taxon>
        <taxon>Pseudomonadati</taxon>
        <taxon>Pseudomonadota</taxon>
        <taxon>Gammaproteobacteria</taxon>
        <taxon>Orbales</taxon>
        <taxon>Orbaceae</taxon>
        <taxon>Gilliamella</taxon>
    </lineage>
</organism>
<dbReference type="Gene3D" id="3.40.50.300">
    <property type="entry name" value="P-loop containing nucleotide triphosphate hydrolases"/>
    <property type="match status" value="1"/>
</dbReference>
<dbReference type="InterPro" id="IPR017871">
    <property type="entry name" value="ABC_transporter-like_CS"/>
</dbReference>
<dbReference type="SUPFAM" id="SSF52540">
    <property type="entry name" value="P-loop containing nucleoside triphosphate hydrolases"/>
    <property type="match status" value="1"/>
</dbReference>
<dbReference type="InterPro" id="IPR039421">
    <property type="entry name" value="Type_1_exporter"/>
</dbReference>
<dbReference type="AlphaFoldDB" id="A0A242NVW7"/>
<protein>
    <submittedName>
        <fullName evidence="11">ABC transporter</fullName>
    </submittedName>
</protein>
<dbReference type="Gene3D" id="1.20.1560.10">
    <property type="entry name" value="ABC transporter type 1, transmembrane domain"/>
    <property type="match status" value="1"/>
</dbReference>
<dbReference type="Pfam" id="PF00005">
    <property type="entry name" value="ABC_tran"/>
    <property type="match status" value="1"/>
</dbReference>
<gene>
    <name evidence="11" type="ORF">B6D06_03430</name>
</gene>
<dbReference type="PROSITE" id="PS00211">
    <property type="entry name" value="ABC_TRANSPORTER_1"/>
    <property type="match status" value="1"/>
</dbReference>
<comment type="caution">
    <text evidence="11">The sequence shown here is derived from an EMBL/GenBank/DDBJ whole genome shotgun (WGS) entry which is preliminary data.</text>
</comment>
<dbReference type="OrthoDB" id="9806127at2"/>
<dbReference type="RefSeq" id="WP_086320213.1">
    <property type="nucleotide sequence ID" value="NZ_NASD01000009.1"/>
</dbReference>
<dbReference type="InterPro" id="IPR027417">
    <property type="entry name" value="P-loop_NTPase"/>
</dbReference>
<dbReference type="GO" id="GO:0005886">
    <property type="term" value="C:plasma membrane"/>
    <property type="evidence" value="ECO:0007669"/>
    <property type="project" value="UniProtKB-SubCell"/>
</dbReference>
<evidence type="ECO:0000313" key="11">
    <source>
        <dbReference type="EMBL" id="OTQ51031.1"/>
    </source>
</evidence>
<dbReference type="Pfam" id="PF00664">
    <property type="entry name" value="ABC_membrane"/>
    <property type="match status" value="1"/>
</dbReference>
<evidence type="ECO:0000256" key="6">
    <source>
        <dbReference type="ARBA" id="ARBA00022989"/>
    </source>
</evidence>
<feature type="transmembrane region" description="Helical" evidence="8">
    <location>
        <begin position="145"/>
        <end position="165"/>
    </location>
</feature>
<keyword evidence="7 8" id="KW-0472">Membrane</keyword>
<comment type="subcellular location">
    <subcellularLocation>
        <location evidence="1">Cell membrane</location>
        <topology evidence="1">Multi-pass membrane protein</topology>
    </subcellularLocation>
</comment>
<dbReference type="InterPro" id="IPR036640">
    <property type="entry name" value="ABC1_TM_sf"/>
</dbReference>
<keyword evidence="6 8" id="KW-1133">Transmembrane helix</keyword>
<feature type="transmembrane region" description="Helical" evidence="8">
    <location>
        <begin position="284"/>
        <end position="310"/>
    </location>
</feature>
<evidence type="ECO:0000256" key="8">
    <source>
        <dbReference type="SAM" id="Phobius"/>
    </source>
</evidence>
<dbReference type="PANTHER" id="PTHR43394:SF1">
    <property type="entry name" value="ATP-BINDING CASSETTE SUB-FAMILY B MEMBER 10, MITOCHONDRIAL"/>
    <property type="match status" value="1"/>
</dbReference>
<dbReference type="SMART" id="SM00382">
    <property type="entry name" value="AAA"/>
    <property type="match status" value="1"/>
</dbReference>
<evidence type="ECO:0000256" key="7">
    <source>
        <dbReference type="ARBA" id="ARBA00023136"/>
    </source>
</evidence>
<dbReference type="GO" id="GO:0016887">
    <property type="term" value="F:ATP hydrolysis activity"/>
    <property type="evidence" value="ECO:0007669"/>
    <property type="project" value="InterPro"/>
</dbReference>
<name>A0A242NVW7_9GAMM</name>
<keyword evidence="3 8" id="KW-0812">Transmembrane</keyword>
<dbReference type="PROSITE" id="PS50929">
    <property type="entry name" value="ABC_TM1F"/>
    <property type="match status" value="1"/>
</dbReference>
<feature type="domain" description="ABC transmembrane type-1" evidence="10">
    <location>
        <begin position="24"/>
        <end position="249"/>
    </location>
</feature>
<evidence type="ECO:0000259" key="10">
    <source>
        <dbReference type="PROSITE" id="PS50929"/>
    </source>
</evidence>
<feature type="transmembrane region" description="Helical" evidence="8">
    <location>
        <begin position="69"/>
        <end position="96"/>
    </location>
</feature>
<dbReference type="SUPFAM" id="SSF90123">
    <property type="entry name" value="ABC transporter transmembrane region"/>
    <property type="match status" value="1"/>
</dbReference>